<comment type="caution">
    <text evidence="2">The sequence shown here is derived from an EMBL/GenBank/DDBJ whole genome shotgun (WGS) entry which is preliminary data.</text>
</comment>
<name>A0A5B7JMT3_PORTR</name>
<organism evidence="2 3">
    <name type="scientific">Portunus trituberculatus</name>
    <name type="common">Swimming crab</name>
    <name type="synonym">Neptunus trituberculatus</name>
    <dbReference type="NCBI Taxonomy" id="210409"/>
    <lineage>
        <taxon>Eukaryota</taxon>
        <taxon>Metazoa</taxon>
        <taxon>Ecdysozoa</taxon>
        <taxon>Arthropoda</taxon>
        <taxon>Crustacea</taxon>
        <taxon>Multicrustacea</taxon>
        <taxon>Malacostraca</taxon>
        <taxon>Eumalacostraca</taxon>
        <taxon>Eucarida</taxon>
        <taxon>Decapoda</taxon>
        <taxon>Pleocyemata</taxon>
        <taxon>Brachyura</taxon>
        <taxon>Eubrachyura</taxon>
        <taxon>Portunoidea</taxon>
        <taxon>Portunidae</taxon>
        <taxon>Portuninae</taxon>
        <taxon>Portunus</taxon>
    </lineage>
</organism>
<evidence type="ECO:0000313" key="2">
    <source>
        <dbReference type="EMBL" id="MPC93634.1"/>
    </source>
</evidence>
<protein>
    <submittedName>
        <fullName evidence="2">Uncharacterized protein</fullName>
    </submittedName>
</protein>
<feature type="region of interest" description="Disordered" evidence="1">
    <location>
        <begin position="1"/>
        <end position="65"/>
    </location>
</feature>
<sequence length="65" mass="6700">MYRPHPVDLALPYPGLPTCPTSHSPITERRNGSAPDKSKEGGAVRGGLVAAAHPRAPQQASSGDA</sequence>
<proteinExistence type="predicted"/>
<dbReference type="AlphaFoldDB" id="A0A5B7JMT3"/>
<reference evidence="2 3" key="1">
    <citation type="submission" date="2019-05" db="EMBL/GenBank/DDBJ databases">
        <title>Another draft genome of Portunus trituberculatus and its Hox gene families provides insights of decapod evolution.</title>
        <authorList>
            <person name="Jeong J.-H."/>
            <person name="Song I."/>
            <person name="Kim S."/>
            <person name="Choi T."/>
            <person name="Kim D."/>
            <person name="Ryu S."/>
            <person name="Kim W."/>
        </authorList>
    </citation>
    <scope>NUCLEOTIDE SEQUENCE [LARGE SCALE GENOMIC DNA]</scope>
    <source>
        <tissue evidence="2">Muscle</tissue>
    </source>
</reference>
<evidence type="ECO:0000313" key="3">
    <source>
        <dbReference type="Proteomes" id="UP000324222"/>
    </source>
</evidence>
<keyword evidence="3" id="KW-1185">Reference proteome</keyword>
<dbReference type="Proteomes" id="UP000324222">
    <property type="component" value="Unassembled WGS sequence"/>
</dbReference>
<gene>
    <name evidence="2" type="ORF">E2C01_088769</name>
</gene>
<dbReference type="EMBL" id="VSRR010095560">
    <property type="protein sequence ID" value="MPC93634.1"/>
    <property type="molecule type" value="Genomic_DNA"/>
</dbReference>
<evidence type="ECO:0000256" key="1">
    <source>
        <dbReference type="SAM" id="MobiDB-lite"/>
    </source>
</evidence>
<accession>A0A5B7JMT3</accession>
<feature type="compositionally biased region" description="Basic and acidic residues" evidence="1">
    <location>
        <begin position="26"/>
        <end position="42"/>
    </location>
</feature>